<name>A0AAE8MP75_9PEZI</name>
<proteinExistence type="predicted"/>
<organism evidence="2 3">
    <name type="scientific">Cephalotrichum gorgonifer</name>
    <dbReference type="NCBI Taxonomy" id="2041049"/>
    <lineage>
        <taxon>Eukaryota</taxon>
        <taxon>Fungi</taxon>
        <taxon>Dikarya</taxon>
        <taxon>Ascomycota</taxon>
        <taxon>Pezizomycotina</taxon>
        <taxon>Sordariomycetes</taxon>
        <taxon>Hypocreomycetidae</taxon>
        <taxon>Microascales</taxon>
        <taxon>Microascaceae</taxon>
        <taxon>Cephalotrichum</taxon>
    </lineage>
</organism>
<accession>A0AAE8MP75</accession>
<dbReference type="EMBL" id="ONZQ02000001">
    <property type="protein sequence ID" value="SPN96913.1"/>
    <property type="molecule type" value="Genomic_DNA"/>
</dbReference>
<gene>
    <name evidence="2" type="ORF">DNG_00432</name>
</gene>
<evidence type="ECO:0000256" key="1">
    <source>
        <dbReference type="SAM" id="MobiDB-lite"/>
    </source>
</evidence>
<dbReference type="Proteomes" id="UP001187682">
    <property type="component" value="Unassembled WGS sequence"/>
</dbReference>
<comment type="caution">
    <text evidence="2">The sequence shown here is derived from an EMBL/GenBank/DDBJ whole genome shotgun (WGS) entry which is preliminary data.</text>
</comment>
<dbReference type="AlphaFoldDB" id="A0AAE8MP75"/>
<feature type="region of interest" description="Disordered" evidence="1">
    <location>
        <begin position="33"/>
        <end position="55"/>
    </location>
</feature>
<protein>
    <submittedName>
        <fullName evidence="2">Uncharacterized protein</fullName>
    </submittedName>
</protein>
<sequence>MAVPAGHDGAFLRLPQPTDNTVPRALVLNHERHHQVQGSAGAVPPPGPPAMKATRGMSRADADPFLAWASCRPDTRTMCVPGGTRARMSVPPAPTKDFSFHLAHFSSNFRPYGPIPCRSPPLSTAVSDGAEAMPGSLNVGVRKV</sequence>
<reference evidence="2" key="1">
    <citation type="submission" date="2018-03" db="EMBL/GenBank/DDBJ databases">
        <authorList>
            <person name="Guldener U."/>
        </authorList>
    </citation>
    <scope>NUCLEOTIDE SEQUENCE</scope>
</reference>
<evidence type="ECO:0000313" key="2">
    <source>
        <dbReference type="EMBL" id="SPN96913.1"/>
    </source>
</evidence>
<keyword evidence="3" id="KW-1185">Reference proteome</keyword>
<evidence type="ECO:0000313" key="3">
    <source>
        <dbReference type="Proteomes" id="UP001187682"/>
    </source>
</evidence>